<reference evidence="7" key="1">
    <citation type="journal article" date="2023" name="G3 (Bethesda)">
        <title>Whole genome assemblies of Zophobas morio and Tenebrio molitor.</title>
        <authorList>
            <person name="Kaur S."/>
            <person name="Stinson S.A."/>
            <person name="diCenzo G.C."/>
        </authorList>
    </citation>
    <scope>NUCLEOTIDE SEQUENCE</scope>
    <source>
        <strain evidence="7">QUZm001</strain>
    </source>
</reference>
<dbReference type="PROSITE" id="PS50089">
    <property type="entry name" value="ZF_RING_2"/>
    <property type="match status" value="1"/>
</dbReference>
<feature type="domain" description="RING-type" evidence="6">
    <location>
        <begin position="558"/>
        <end position="599"/>
    </location>
</feature>
<feature type="region of interest" description="Disordered" evidence="5">
    <location>
        <begin position="181"/>
        <end position="296"/>
    </location>
</feature>
<feature type="compositionally biased region" description="Basic and acidic residues" evidence="5">
    <location>
        <begin position="209"/>
        <end position="220"/>
    </location>
</feature>
<dbReference type="SMART" id="SM00184">
    <property type="entry name" value="RING"/>
    <property type="match status" value="1"/>
</dbReference>
<feature type="compositionally biased region" description="Basic residues" evidence="5">
    <location>
        <begin position="33"/>
        <end position="43"/>
    </location>
</feature>
<protein>
    <recommendedName>
        <fullName evidence="6">RING-type domain-containing protein</fullName>
    </recommendedName>
</protein>
<dbReference type="FunFam" id="3.30.40.10:FF:000024">
    <property type="entry name" value="RING finger protein 44 isoform X1"/>
    <property type="match status" value="1"/>
</dbReference>
<dbReference type="SUPFAM" id="SSF57850">
    <property type="entry name" value="RING/U-box"/>
    <property type="match status" value="1"/>
</dbReference>
<dbReference type="Pfam" id="PF13639">
    <property type="entry name" value="zf-RING_2"/>
    <property type="match status" value="1"/>
</dbReference>
<dbReference type="PANTHER" id="PTHR46171">
    <property type="entry name" value="GH10160P"/>
    <property type="match status" value="1"/>
</dbReference>
<dbReference type="CDD" id="cd16472">
    <property type="entry name" value="RING-H2_RNF38-like"/>
    <property type="match status" value="1"/>
</dbReference>
<evidence type="ECO:0000256" key="5">
    <source>
        <dbReference type="SAM" id="MobiDB-lite"/>
    </source>
</evidence>
<dbReference type="Gene3D" id="3.30.40.10">
    <property type="entry name" value="Zinc/RING finger domain, C3HC4 (zinc finger)"/>
    <property type="match status" value="1"/>
</dbReference>
<dbReference type="AlphaFoldDB" id="A0AA38J0Q5"/>
<evidence type="ECO:0000259" key="6">
    <source>
        <dbReference type="PROSITE" id="PS50089"/>
    </source>
</evidence>
<evidence type="ECO:0000256" key="2">
    <source>
        <dbReference type="ARBA" id="ARBA00022771"/>
    </source>
</evidence>
<feature type="compositionally biased region" description="Basic residues" evidence="5">
    <location>
        <begin position="221"/>
        <end position="230"/>
    </location>
</feature>
<feature type="compositionally biased region" description="Basic and acidic residues" evidence="5">
    <location>
        <begin position="133"/>
        <end position="147"/>
    </location>
</feature>
<feature type="compositionally biased region" description="Polar residues" evidence="5">
    <location>
        <begin position="1"/>
        <end position="24"/>
    </location>
</feature>
<evidence type="ECO:0000256" key="4">
    <source>
        <dbReference type="PROSITE-ProRule" id="PRU00175"/>
    </source>
</evidence>
<dbReference type="GO" id="GO:0061630">
    <property type="term" value="F:ubiquitin protein ligase activity"/>
    <property type="evidence" value="ECO:0007669"/>
    <property type="project" value="TreeGrafter"/>
</dbReference>
<sequence length="610" mass="69463">MLQVITLMNSNNHNQPRRNSSSFSRHTNNHPNRPNHAHGHQRWPNRYPKDYSREYDNNFNRGECSVPPNTSPKDSNYVHGYPKVPSQLSPVLRNTHLHYNNEASGHQHQDRRHIPLSNAPERRHAPVQNYHNGGDRRHMPTLGDRRHISPPLHINICDNPTNIINNSPSDVMHQRNIIDFSNSQRRHGREVRVSPVHFQQHSPQFYRQAGEESIKSESPSRKRRRLSRSGHHIELNAQPASPPRRSPRQHPPTTSHHNMQGSPPLRRPRYRDRNDFIHPHHQPFLSSSPPLAHAHPHQSSVMMDINQVPVTIPMNHEAMWSYPSPAHISLCTAPPGAPPHMHSCHMHNMYQAPHQLVPQQFPGCLPHQGYGGFPTPPSALSVSNPHYGQHLPPQRADSLELELLNDHHSHTHSALHGAPSLHVSPIQVTPPASLFLSAETRGNQLELLHARSRQHRNPRLQPPRTRWHHNAPIISAPAQYSGFLLHFLAMFSNPPMSPFSQTDLSSSDTTETENYEALLNLAEQLGEAKPRGLGKLEIESLLSYKFNADTHQGDQTSCVVCMCDFEARQVLRVLPCSHEFHAKCIDKWLRSNRTCPICRGNASDYFNTSD</sequence>
<proteinExistence type="predicted"/>
<organism evidence="7 8">
    <name type="scientific">Zophobas morio</name>
    <dbReference type="NCBI Taxonomy" id="2755281"/>
    <lineage>
        <taxon>Eukaryota</taxon>
        <taxon>Metazoa</taxon>
        <taxon>Ecdysozoa</taxon>
        <taxon>Arthropoda</taxon>
        <taxon>Hexapoda</taxon>
        <taxon>Insecta</taxon>
        <taxon>Pterygota</taxon>
        <taxon>Neoptera</taxon>
        <taxon>Endopterygota</taxon>
        <taxon>Coleoptera</taxon>
        <taxon>Polyphaga</taxon>
        <taxon>Cucujiformia</taxon>
        <taxon>Tenebrionidae</taxon>
        <taxon>Zophobas</taxon>
    </lineage>
</organism>
<feature type="region of interest" description="Disordered" evidence="5">
    <location>
        <begin position="116"/>
        <end position="153"/>
    </location>
</feature>
<comment type="caution">
    <text evidence="7">The sequence shown here is derived from an EMBL/GenBank/DDBJ whole genome shotgun (WGS) entry which is preliminary data.</text>
</comment>
<name>A0AA38J0Q5_9CUCU</name>
<accession>A0AA38J0Q5</accession>
<feature type="region of interest" description="Disordered" evidence="5">
    <location>
        <begin position="1"/>
        <end position="88"/>
    </location>
</feature>
<keyword evidence="1" id="KW-0479">Metal-binding</keyword>
<dbReference type="Proteomes" id="UP001168821">
    <property type="component" value="Unassembled WGS sequence"/>
</dbReference>
<keyword evidence="3" id="KW-0862">Zinc</keyword>
<dbReference type="PANTHER" id="PTHR46171:SF3">
    <property type="entry name" value="GH10160P"/>
    <property type="match status" value="1"/>
</dbReference>
<dbReference type="GO" id="GO:0008270">
    <property type="term" value="F:zinc ion binding"/>
    <property type="evidence" value="ECO:0007669"/>
    <property type="project" value="UniProtKB-KW"/>
</dbReference>
<keyword evidence="8" id="KW-1185">Reference proteome</keyword>
<gene>
    <name evidence="7" type="ORF">Zmor_001219</name>
</gene>
<dbReference type="InterPro" id="IPR001841">
    <property type="entry name" value="Znf_RING"/>
</dbReference>
<evidence type="ECO:0000313" key="8">
    <source>
        <dbReference type="Proteomes" id="UP001168821"/>
    </source>
</evidence>
<feature type="compositionally biased region" description="Basic and acidic residues" evidence="5">
    <location>
        <begin position="47"/>
        <end position="56"/>
    </location>
</feature>
<evidence type="ECO:0000256" key="3">
    <source>
        <dbReference type="ARBA" id="ARBA00022833"/>
    </source>
</evidence>
<evidence type="ECO:0000256" key="1">
    <source>
        <dbReference type="ARBA" id="ARBA00022723"/>
    </source>
</evidence>
<dbReference type="InterPro" id="IPR013083">
    <property type="entry name" value="Znf_RING/FYVE/PHD"/>
</dbReference>
<dbReference type="GO" id="GO:0016567">
    <property type="term" value="P:protein ubiquitination"/>
    <property type="evidence" value="ECO:0007669"/>
    <property type="project" value="TreeGrafter"/>
</dbReference>
<evidence type="ECO:0000313" key="7">
    <source>
        <dbReference type="EMBL" id="KAJ3665740.1"/>
    </source>
</evidence>
<dbReference type="EMBL" id="JALNTZ010000001">
    <property type="protein sequence ID" value="KAJ3665740.1"/>
    <property type="molecule type" value="Genomic_DNA"/>
</dbReference>
<keyword evidence="2 4" id="KW-0863">Zinc-finger</keyword>